<evidence type="ECO:0000256" key="14">
    <source>
        <dbReference type="ARBA" id="ARBA00025969"/>
    </source>
</evidence>
<dbReference type="InterPro" id="IPR036020">
    <property type="entry name" value="WW_dom_sf"/>
</dbReference>
<dbReference type="CDD" id="cd00201">
    <property type="entry name" value="WW"/>
    <property type="match status" value="2"/>
</dbReference>
<feature type="region of interest" description="Disordered" evidence="16">
    <location>
        <begin position="480"/>
        <end position="509"/>
    </location>
</feature>
<evidence type="ECO:0000256" key="4">
    <source>
        <dbReference type="ARBA" id="ARBA00013712"/>
    </source>
</evidence>
<dbReference type="GO" id="GO:0005737">
    <property type="term" value="C:cytoplasm"/>
    <property type="evidence" value="ECO:0007669"/>
    <property type="project" value="UniProtKB-SubCell"/>
</dbReference>
<dbReference type="KEGG" id="phu:Phum_PHUM457750"/>
<feature type="domain" description="C2" evidence="17">
    <location>
        <begin position="691"/>
        <end position="811"/>
    </location>
</feature>
<keyword evidence="9" id="KW-0805">Transcription regulation</keyword>
<dbReference type="SMART" id="SM00456">
    <property type="entry name" value="WW"/>
    <property type="match status" value="2"/>
</dbReference>
<feature type="coiled-coil region" evidence="15">
    <location>
        <begin position="166"/>
        <end position="193"/>
    </location>
</feature>
<dbReference type="Pfam" id="PF00168">
    <property type="entry name" value="C2"/>
    <property type="match status" value="1"/>
</dbReference>
<dbReference type="InterPro" id="IPR035892">
    <property type="entry name" value="C2_domain_sf"/>
</dbReference>
<reference evidence="20" key="3">
    <citation type="submission" date="2020-05" db="UniProtKB">
        <authorList>
            <consortium name="EnsemblMetazoa"/>
        </authorList>
    </citation>
    <scope>IDENTIFICATION</scope>
    <source>
        <strain evidence="20">USDA</strain>
    </source>
</reference>
<evidence type="ECO:0000259" key="17">
    <source>
        <dbReference type="PROSITE" id="PS50004"/>
    </source>
</evidence>
<proteinExistence type="inferred from homology"/>
<dbReference type="Gene3D" id="2.60.40.150">
    <property type="entry name" value="C2 domain"/>
    <property type="match status" value="1"/>
</dbReference>
<dbReference type="GeneID" id="8230669"/>
<keyword evidence="8" id="KW-0677">Repeat</keyword>
<dbReference type="GO" id="GO:0046621">
    <property type="term" value="P:negative regulation of organ growth"/>
    <property type="evidence" value="ECO:0007669"/>
    <property type="project" value="TreeGrafter"/>
</dbReference>
<evidence type="ECO:0000256" key="15">
    <source>
        <dbReference type="SAM" id="Coils"/>
    </source>
</evidence>
<dbReference type="GO" id="GO:0016324">
    <property type="term" value="C:apical plasma membrane"/>
    <property type="evidence" value="ECO:0007669"/>
    <property type="project" value="UniProtKB-SubCell"/>
</dbReference>
<feature type="domain" description="WW" evidence="18">
    <location>
        <begin position="9"/>
        <end position="42"/>
    </location>
</feature>
<dbReference type="AlphaFoldDB" id="E0VV15"/>
<feature type="compositionally biased region" description="Low complexity" evidence="16">
    <location>
        <begin position="485"/>
        <end position="501"/>
    </location>
</feature>
<dbReference type="eggNOG" id="KOG3209">
    <property type="taxonomic scope" value="Eukaryota"/>
</dbReference>
<dbReference type="SMART" id="SM00239">
    <property type="entry name" value="C2"/>
    <property type="match status" value="1"/>
</dbReference>
<dbReference type="STRING" id="121224.E0VV15"/>
<feature type="domain" description="WW" evidence="18">
    <location>
        <begin position="56"/>
        <end position="89"/>
    </location>
</feature>
<dbReference type="PROSITE" id="PS50004">
    <property type="entry name" value="C2"/>
    <property type="match status" value="1"/>
</dbReference>
<dbReference type="PROSITE" id="PS01159">
    <property type="entry name" value="WW_DOMAIN_1"/>
    <property type="match status" value="1"/>
</dbReference>
<organism>
    <name type="scientific">Pediculus humanus subsp. corporis</name>
    <name type="common">Body louse</name>
    <dbReference type="NCBI Taxonomy" id="121224"/>
    <lineage>
        <taxon>Eukaryota</taxon>
        <taxon>Metazoa</taxon>
        <taxon>Ecdysozoa</taxon>
        <taxon>Arthropoda</taxon>
        <taxon>Hexapoda</taxon>
        <taxon>Insecta</taxon>
        <taxon>Pterygota</taxon>
        <taxon>Neoptera</taxon>
        <taxon>Paraneoptera</taxon>
        <taxon>Psocodea</taxon>
        <taxon>Troctomorpha</taxon>
        <taxon>Phthiraptera</taxon>
        <taxon>Anoplura</taxon>
        <taxon>Pediculidae</taxon>
        <taxon>Pediculus</taxon>
    </lineage>
</organism>
<evidence type="ECO:0000256" key="16">
    <source>
        <dbReference type="SAM" id="MobiDB-lite"/>
    </source>
</evidence>
<dbReference type="GO" id="GO:0060090">
    <property type="term" value="F:molecular adaptor activity"/>
    <property type="evidence" value="ECO:0007669"/>
    <property type="project" value="TreeGrafter"/>
</dbReference>
<keyword evidence="11" id="KW-0472">Membrane</keyword>
<evidence type="ECO:0000256" key="10">
    <source>
        <dbReference type="ARBA" id="ARBA00023054"/>
    </source>
</evidence>
<dbReference type="HOGENOM" id="CLU_005420_1_0_1"/>
<dbReference type="InterPro" id="IPR057747">
    <property type="entry name" value="WWC1_hairpin"/>
</dbReference>
<dbReference type="EMBL" id="AAZO01005566">
    <property type="status" value="NOT_ANNOTATED_CDS"/>
    <property type="molecule type" value="Genomic_DNA"/>
</dbReference>
<comment type="function">
    <text evidence="13">Regulator of the Hippo/SWH (Sav/Wts/Hpo) signaling pathway, a signaling pathway that plays a pivotal role in organ size control and tumor suppression by restricting proliferation and promoting apoptosis. The core of this pathway is composed of a kinase cascade wherein Hippo (Hpo), in complex with its regulatory protein Salvador (Sav), phosphorylates and activates Warts (Wts) in complex with its regulatory protein Mats, which in turn phosphorylates and inactivates the Yorkie (Yki) oncoprotein. Kibra acts synergistically along with Ex and Mer to regulate the Hippo signaling pathway.</text>
</comment>
<dbReference type="RefSeq" id="XP_002429959.1">
    <property type="nucleotide sequence ID" value="XM_002429914.1"/>
</dbReference>
<evidence type="ECO:0000256" key="8">
    <source>
        <dbReference type="ARBA" id="ARBA00022737"/>
    </source>
</evidence>
<evidence type="ECO:0000313" key="19">
    <source>
        <dbReference type="EMBL" id="EEB17221.1"/>
    </source>
</evidence>
<evidence type="ECO:0000256" key="12">
    <source>
        <dbReference type="ARBA" id="ARBA00023163"/>
    </source>
</evidence>
<dbReference type="Pfam" id="PF25802">
    <property type="entry name" value="WWC1"/>
    <property type="match status" value="1"/>
</dbReference>
<sequence length="1256" mass="140965">MPRRRNGELPLPEGWEYATDDDGKVYFIDHVTKKTTWIDPRDRFTKPQTFADCIGNELPLGWEEAYDAQIGVYYINHVNQCTQLEDPRLEWRAIQEAMLRDYLQTAQDALEAKKEIFDVKQQRLYLAEDEYNHLNNALTTLNKSRSSLCSNVSSTKYDPDLLKSDVALARNRVSRLKRELEQIKTEMTCTQRGVETLASVEQKLSGQGGYYNLSEAQAIVTELKNIQMSLSSGEKEKAELMQSLAKLKDDLTRLQLSESSPDVSTLSLPQEKLSTASQTDLSGELVPIGTRLAEMARTRLQYDEARKRVQLVQRKLADLEEKVTPGQAESDKDRLLLFQEKEQLLRELRSMTPRSRSAQEMTDIQLEVKRLERDLNQALELNNRAIADRVRLHEEKQILLQELCEALRTMTSLESQLKSLSASTSSVSSSSSLGSLSTSSSKGSLSSGLSFTDIYDVNWPGSSVDMIDLHKRVERLLRSSNDAISPQPSLSPRSSLSSVSPPVSPQLHKVPSKVSNYTFESNNSIIYDKFQMSESNIQTVTGNNPTTLVNSKYNDSADPLYQNIGINLVCLPPRYDDVERQRQLERSGKLLDNVKNKLLMYDHNLENVRLCEDERAYPQSRISQTRQQLEPPLSPISETPQDQNFELIQVSSTPSSGSNTRSVSAAVSDESVAGDSGVFEAANRLQHCNLDTAQIQIKLRYAVSEGLLHVGIERARNLSALLIPQQSQVFIKTVLLPSGPGSGSCCTKTVTDLKKPIFGENFPLSVALNKLSSKTLQINVLCLTNSIEECVGYAQVSLADFSPESVSSKWYNILGSEFMQLKSPTNKTLRNSSINVKNEGNNKSEVNETRREESSDESTIISSQASTLTRPAVVESCASTFCLAEEEEEDVLEQVFPLEDETCIDKETNTECVFVLEKGNRGENKQMGIIKRSQTFSPSAAQHQYTCRLNRSDSDSSMPLYRRGAPFQRNSVERRSLRWKPSSGLTVVKVNSHRRSGRVPAVARTSLDLELDRRAQLSRLQAQQDELEKLRNLTTKLESVRARGDAELAALVLEDQQFQTLIAQAETSLQPQSQDDKRVEKMFKKTAKEIYKLRKSKAGKGKPDVISFKEKMAFFTRVHLNIPNLPGEEIRSESSTLTRGESLLNPELEDDDADDADADDDDNDNDNDDNDNKLELNESNEEGLSVIVSETINESTGETLRNVEGEEKKVVMENSEINIRSVDKDSRTVEGSEGIQSGKENQRFEYVVDRILGVEV</sequence>
<dbReference type="PANTHER" id="PTHR14791:SF29">
    <property type="entry name" value="PROTEIN KIBRA"/>
    <property type="match status" value="1"/>
</dbReference>
<dbReference type="GO" id="GO:0006355">
    <property type="term" value="P:regulation of DNA-templated transcription"/>
    <property type="evidence" value="ECO:0007669"/>
    <property type="project" value="TreeGrafter"/>
</dbReference>
<feature type="coiled-coil region" evidence="15">
    <location>
        <begin position="354"/>
        <end position="396"/>
    </location>
</feature>
<evidence type="ECO:0000256" key="9">
    <source>
        <dbReference type="ARBA" id="ARBA00023015"/>
    </source>
</evidence>
<dbReference type="OMA" id="FHLDQNM"/>
<dbReference type="InterPro" id="IPR001202">
    <property type="entry name" value="WW_dom"/>
</dbReference>
<comment type="similarity">
    <text evidence="3">Belongs to the WWC family. KIBRA subfamily.</text>
</comment>
<keyword evidence="12" id="KW-0804">Transcription</keyword>
<evidence type="ECO:0000256" key="6">
    <source>
        <dbReference type="ARBA" id="ARBA00022490"/>
    </source>
</evidence>
<dbReference type="GO" id="GO:0035330">
    <property type="term" value="P:regulation of hippo signaling"/>
    <property type="evidence" value="ECO:0007669"/>
    <property type="project" value="TreeGrafter"/>
</dbReference>
<feature type="region of interest" description="Disordered" evidence="16">
    <location>
        <begin position="619"/>
        <end position="640"/>
    </location>
</feature>
<feature type="compositionally biased region" description="Acidic residues" evidence="16">
    <location>
        <begin position="1147"/>
        <end position="1169"/>
    </location>
</feature>
<dbReference type="PROSITE" id="PS50020">
    <property type="entry name" value="WW_DOMAIN_2"/>
    <property type="match status" value="2"/>
</dbReference>
<reference evidence="19" key="2">
    <citation type="submission" date="2007-04" db="EMBL/GenBank/DDBJ databases">
        <title>The genome of the human body louse.</title>
        <authorList>
            <consortium name="The Human Body Louse Genome Consortium"/>
            <person name="Kirkness E."/>
            <person name="Walenz B."/>
            <person name="Hass B."/>
            <person name="Bruggner R."/>
            <person name="Strausberg R."/>
        </authorList>
    </citation>
    <scope>NUCLEOTIDE SEQUENCE</scope>
    <source>
        <strain evidence="19">USDA</strain>
    </source>
</reference>
<reference evidence="19" key="1">
    <citation type="submission" date="2007-04" db="EMBL/GenBank/DDBJ databases">
        <title>Annotation of Pediculus humanus corporis strain USDA.</title>
        <authorList>
            <person name="Kirkness E."/>
            <person name="Hannick L."/>
            <person name="Hass B."/>
            <person name="Bruggner R."/>
            <person name="Lawson D."/>
            <person name="Bidwell S."/>
            <person name="Joardar V."/>
            <person name="Caler E."/>
            <person name="Walenz B."/>
            <person name="Inman J."/>
            <person name="Schobel S."/>
            <person name="Galinsky K."/>
            <person name="Amedeo P."/>
            <person name="Strausberg R."/>
        </authorList>
    </citation>
    <scope>NUCLEOTIDE SEQUENCE</scope>
    <source>
        <strain evidence="19">USDA</strain>
    </source>
</reference>
<dbReference type="Gene3D" id="2.20.70.10">
    <property type="match status" value="2"/>
</dbReference>
<dbReference type="eggNOG" id="KOG0940">
    <property type="taxonomic scope" value="Eukaryota"/>
</dbReference>
<evidence type="ECO:0000256" key="3">
    <source>
        <dbReference type="ARBA" id="ARBA00010585"/>
    </source>
</evidence>
<name>E0VV15_PEDHC</name>
<dbReference type="GO" id="GO:0019900">
    <property type="term" value="F:kinase binding"/>
    <property type="evidence" value="ECO:0007669"/>
    <property type="project" value="TreeGrafter"/>
</dbReference>
<accession>E0VV15</accession>
<evidence type="ECO:0000256" key="7">
    <source>
        <dbReference type="ARBA" id="ARBA00022553"/>
    </source>
</evidence>
<dbReference type="CTD" id="8230669"/>
<gene>
    <name evidence="20" type="primary">8230669</name>
    <name evidence="19" type="ORF">Phum_PHUM457750</name>
</gene>
<dbReference type="VEuPathDB" id="VectorBase:PHUM457750"/>
<dbReference type="Proteomes" id="UP000009046">
    <property type="component" value="Unassembled WGS sequence"/>
</dbReference>
<dbReference type="SUPFAM" id="SSF49562">
    <property type="entry name" value="C2 domain (Calcium/lipid-binding domain, CaLB)"/>
    <property type="match status" value="1"/>
</dbReference>
<evidence type="ECO:0000256" key="2">
    <source>
        <dbReference type="ARBA" id="ARBA00004496"/>
    </source>
</evidence>
<feature type="compositionally biased region" description="Polar residues" evidence="16">
    <location>
        <begin position="829"/>
        <end position="839"/>
    </location>
</feature>
<feature type="coiled-coil region" evidence="15">
    <location>
        <begin position="295"/>
        <end position="322"/>
    </location>
</feature>
<comment type="subcellular location">
    <subcellularLocation>
        <location evidence="1">Apical cell membrane</location>
    </subcellularLocation>
    <subcellularLocation>
        <location evidence="2">Cytoplasm</location>
    </subcellularLocation>
</comment>
<dbReference type="SUPFAM" id="SSF51045">
    <property type="entry name" value="WW domain"/>
    <property type="match status" value="2"/>
</dbReference>
<dbReference type="FunCoup" id="E0VV15">
    <property type="interactions" value="255"/>
</dbReference>
<feature type="coiled-coil region" evidence="15">
    <location>
        <begin position="230"/>
        <end position="257"/>
    </location>
</feature>
<dbReference type="InterPro" id="IPR051105">
    <property type="entry name" value="WWC/KIBRA_Hippo_Reg"/>
</dbReference>
<protein>
    <recommendedName>
        <fullName evidence="4">Protein kibra</fullName>
    </recommendedName>
</protein>
<evidence type="ECO:0000256" key="11">
    <source>
        <dbReference type="ARBA" id="ARBA00023136"/>
    </source>
</evidence>
<feature type="region of interest" description="Disordered" evidence="16">
    <location>
        <begin position="424"/>
        <end position="447"/>
    </location>
</feature>
<keyword evidence="7" id="KW-0597">Phosphoprotein</keyword>
<evidence type="ECO:0000313" key="20">
    <source>
        <dbReference type="EnsemblMetazoa" id="PHUM457750-PA"/>
    </source>
</evidence>
<evidence type="ECO:0000259" key="18">
    <source>
        <dbReference type="PROSITE" id="PS50020"/>
    </source>
</evidence>
<dbReference type="GO" id="GO:0016477">
    <property type="term" value="P:cell migration"/>
    <property type="evidence" value="ECO:0007669"/>
    <property type="project" value="TreeGrafter"/>
</dbReference>
<dbReference type="InterPro" id="IPR000008">
    <property type="entry name" value="C2_dom"/>
</dbReference>
<dbReference type="InParanoid" id="E0VV15"/>
<comment type="subunit">
    <text evidence="14">Forms a complex with Mer and Ex. Interacts (via domain WW 1) with Ex (via RXPPXY motif). Interacts with Mer, Sav, Hpo and Wts.</text>
</comment>
<evidence type="ECO:0000313" key="21">
    <source>
        <dbReference type="Proteomes" id="UP000009046"/>
    </source>
</evidence>
<keyword evidence="6" id="KW-0963">Cytoplasm</keyword>
<dbReference type="Pfam" id="PF00397">
    <property type="entry name" value="WW"/>
    <property type="match status" value="1"/>
</dbReference>
<dbReference type="OrthoDB" id="5919042at2759"/>
<evidence type="ECO:0000256" key="13">
    <source>
        <dbReference type="ARBA" id="ARBA00024960"/>
    </source>
</evidence>
<dbReference type="EMBL" id="DS235800">
    <property type="protein sequence ID" value="EEB17221.1"/>
    <property type="molecule type" value="Genomic_DNA"/>
</dbReference>
<keyword evidence="5" id="KW-1003">Cell membrane</keyword>
<feature type="region of interest" description="Disordered" evidence="16">
    <location>
        <begin position="829"/>
        <end position="862"/>
    </location>
</feature>
<evidence type="ECO:0000256" key="1">
    <source>
        <dbReference type="ARBA" id="ARBA00004221"/>
    </source>
</evidence>
<keyword evidence="21" id="KW-1185">Reference proteome</keyword>
<dbReference type="EnsemblMetazoa" id="PHUM457750-RA">
    <property type="protein sequence ID" value="PHUM457750-PA"/>
    <property type="gene ID" value="PHUM457750"/>
</dbReference>
<feature type="region of interest" description="Disordered" evidence="16">
    <location>
        <begin position="1127"/>
        <end position="1183"/>
    </location>
</feature>
<evidence type="ECO:0000256" key="5">
    <source>
        <dbReference type="ARBA" id="ARBA00022475"/>
    </source>
</evidence>
<feature type="compositionally biased region" description="Basic and acidic residues" evidence="16">
    <location>
        <begin position="840"/>
        <end position="853"/>
    </location>
</feature>
<keyword evidence="10 15" id="KW-0175">Coiled coil</keyword>
<feature type="coiled-coil region" evidence="15">
    <location>
        <begin position="1013"/>
        <end position="1043"/>
    </location>
</feature>
<dbReference type="PANTHER" id="PTHR14791">
    <property type="entry name" value="BOMB/KIRA PROTEINS"/>
    <property type="match status" value="1"/>
</dbReference>